<dbReference type="EMBL" id="JADOUF010000001">
    <property type="protein sequence ID" value="MBG6136838.1"/>
    <property type="molecule type" value="Genomic_DNA"/>
</dbReference>
<protein>
    <recommendedName>
        <fullName evidence="3">Protein kinase domain-containing protein</fullName>
    </recommendedName>
</protein>
<name>A0A8J7GI60_9ACTN</name>
<dbReference type="Gene3D" id="1.10.510.10">
    <property type="entry name" value="Transferase(Phosphotransferase) domain 1"/>
    <property type="match status" value="1"/>
</dbReference>
<accession>A0A8J7GI60</accession>
<organism evidence="1 2">
    <name type="scientific">Longispora fulva</name>
    <dbReference type="NCBI Taxonomy" id="619741"/>
    <lineage>
        <taxon>Bacteria</taxon>
        <taxon>Bacillati</taxon>
        <taxon>Actinomycetota</taxon>
        <taxon>Actinomycetes</taxon>
        <taxon>Micromonosporales</taxon>
        <taxon>Micromonosporaceae</taxon>
        <taxon>Longispora</taxon>
    </lineage>
</organism>
<dbReference type="AlphaFoldDB" id="A0A8J7GI60"/>
<evidence type="ECO:0008006" key="3">
    <source>
        <dbReference type="Google" id="ProtNLM"/>
    </source>
</evidence>
<dbReference type="InterPro" id="IPR011009">
    <property type="entry name" value="Kinase-like_dom_sf"/>
</dbReference>
<dbReference type="RefSeq" id="WP_231398804.1">
    <property type="nucleotide sequence ID" value="NZ_BONS01000016.1"/>
</dbReference>
<reference evidence="1" key="1">
    <citation type="submission" date="2020-11" db="EMBL/GenBank/DDBJ databases">
        <title>Sequencing the genomes of 1000 actinobacteria strains.</title>
        <authorList>
            <person name="Klenk H.-P."/>
        </authorList>
    </citation>
    <scope>NUCLEOTIDE SEQUENCE</scope>
    <source>
        <strain evidence="1">DSM 45356</strain>
    </source>
</reference>
<proteinExistence type="predicted"/>
<dbReference type="SUPFAM" id="SSF56112">
    <property type="entry name" value="Protein kinase-like (PK-like)"/>
    <property type="match status" value="1"/>
</dbReference>
<gene>
    <name evidence="1" type="ORF">IW245_003032</name>
</gene>
<evidence type="ECO:0000313" key="1">
    <source>
        <dbReference type="EMBL" id="MBG6136838.1"/>
    </source>
</evidence>
<dbReference type="Proteomes" id="UP000622552">
    <property type="component" value="Unassembled WGS sequence"/>
</dbReference>
<keyword evidence="2" id="KW-1185">Reference proteome</keyword>
<comment type="caution">
    <text evidence="1">The sequence shown here is derived from an EMBL/GenBank/DDBJ whole genome shotgun (WGS) entry which is preliminary data.</text>
</comment>
<evidence type="ECO:0000313" key="2">
    <source>
        <dbReference type="Proteomes" id="UP000622552"/>
    </source>
</evidence>
<sequence length="344" mass="36820">MRSSRYATVSTALALLDDDQLARLVDAAPATGVGIGGTSAHLDVDGVPVFVKRIPLTDLERRHVRSTANLFDLPVHSQYGVGGPGFGAWRELAANTMTTNWVLAGQTEAFPLLYHWRVLPGAPQPSEEHADIDATVAYWGGSAAVRARLTAVAAASASLVLFSEYVPHNLSEWLRGHADVPAACAMLEGQMREAVAFMNAHDLLHFDAHFRNLLTDGERLYVTDLGLATSPRFDLSPEEAAFVDRNAGHDAAYALMLLVNWLVTNVCGVPVAAQGGPVERNAYIRRCAEGVAPVGVPAEVAALVVRYAPVAVVMNDFYWELFGGNPAAPFPAGRVARAMAKCHG</sequence>